<dbReference type="AlphaFoldDB" id="A0A166GYY1"/>
<keyword evidence="2" id="KW-0378">Hydrolase</keyword>
<dbReference type="SUPFAM" id="SSF48208">
    <property type="entry name" value="Six-hairpin glycosidases"/>
    <property type="match status" value="1"/>
</dbReference>
<accession>A0A166GYY1</accession>
<name>A0A166GYY1_9AGAM</name>
<dbReference type="Gene3D" id="1.50.10.20">
    <property type="match status" value="1"/>
</dbReference>
<dbReference type="PANTHER" id="PTHR47791:SF3">
    <property type="entry name" value="MEIOTICALLY UP-REGULATED GENE 191 PROTEIN"/>
    <property type="match status" value="1"/>
</dbReference>
<dbReference type="GO" id="GO:0016787">
    <property type="term" value="F:hydrolase activity"/>
    <property type="evidence" value="ECO:0007669"/>
    <property type="project" value="UniProtKB-KW"/>
</dbReference>
<dbReference type="EMBL" id="KV417574">
    <property type="protein sequence ID" value="KZP18307.1"/>
    <property type="molecule type" value="Genomic_DNA"/>
</dbReference>
<dbReference type="PANTHER" id="PTHR47791">
    <property type="entry name" value="MEIOTICALLY UP-REGULATED GENE 191 PROTEIN"/>
    <property type="match status" value="1"/>
</dbReference>
<dbReference type="Pfam" id="PF03663">
    <property type="entry name" value="Glyco_hydro_76"/>
    <property type="match status" value="1"/>
</dbReference>
<evidence type="ECO:0000313" key="3">
    <source>
        <dbReference type="Proteomes" id="UP000076532"/>
    </source>
</evidence>
<feature type="signal peptide" evidence="1">
    <location>
        <begin position="1"/>
        <end position="22"/>
    </location>
</feature>
<dbReference type="Proteomes" id="UP000076532">
    <property type="component" value="Unassembled WGS sequence"/>
</dbReference>
<feature type="chain" id="PRO_5007874191" evidence="1">
    <location>
        <begin position="23"/>
        <end position="397"/>
    </location>
</feature>
<dbReference type="OrthoDB" id="9984024at2759"/>
<organism evidence="2 3">
    <name type="scientific">Athelia psychrophila</name>
    <dbReference type="NCBI Taxonomy" id="1759441"/>
    <lineage>
        <taxon>Eukaryota</taxon>
        <taxon>Fungi</taxon>
        <taxon>Dikarya</taxon>
        <taxon>Basidiomycota</taxon>
        <taxon>Agaricomycotina</taxon>
        <taxon>Agaricomycetes</taxon>
        <taxon>Agaricomycetidae</taxon>
        <taxon>Atheliales</taxon>
        <taxon>Atheliaceae</taxon>
        <taxon>Athelia</taxon>
    </lineage>
</organism>
<proteinExistence type="predicted"/>
<gene>
    <name evidence="2" type="ORF">FIBSPDRAFT_920474</name>
</gene>
<dbReference type="InterPro" id="IPR005198">
    <property type="entry name" value="Glyco_hydro_76"/>
</dbReference>
<keyword evidence="3" id="KW-1185">Reference proteome</keyword>
<dbReference type="STRING" id="436010.A0A166GYY1"/>
<evidence type="ECO:0000313" key="2">
    <source>
        <dbReference type="EMBL" id="KZP18307.1"/>
    </source>
</evidence>
<keyword evidence="1" id="KW-0732">Signal</keyword>
<dbReference type="InterPro" id="IPR053169">
    <property type="entry name" value="MUG_Protein"/>
</dbReference>
<sequence>MSISSARLYGITILALGTLSAAQDLGVPLGWREFSNKYSQATLVSNAVAGINAIMPQLTSSNAQFTGIGYWQAANVWSNLANNDHWAGTTTYQSQVVANLNTAWSLYANYDEWGYNDDAQWWGSAAYYAYRAYDDSGMLANAVATWNHVSSYVITAADASAGSISTKNFAIKGTCNGATMAGGVFWRPTDDDTNVNAITTGLYLSLSAFLADATGDSTYTNAAILSANWIKGQVLNSNYLVLDTVQANDCTTSPATELFTYNSGKAVEGLAVLAKVTGDSQWSDLYTNIVAASVKNTVWQGANGVITEGASATANNDVVGFKSVLLRGLHEVYARSTNSDLKTLIHSYLDVQYNAIMELAETGSTYSSSWTGPAQSFTTWGQLAALDVLTTALDTNK</sequence>
<reference evidence="2 3" key="1">
    <citation type="journal article" date="2016" name="Mol. Biol. Evol.">
        <title>Comparative Genomics of Early-Diverging Mushroom-Forming Fungi Provides Insights into the Origins of Lignocellulose Decay Capabilities.</title>
        <authorList>
            <person name="Nagy L.G."/>
            <person name="Riley R."/>
            <person name="Tritt A."/>
            <person name="Adam C."/>
            <person name="Daum C."/>
            <person name="Floudas D."/>
            <person name="Sun H."/>
            <person name="Yadav J.S."/>
            <person name="Pangilinan J."/>
            <person name="Larsson K.H."/>
            <person name="Matsuura K."/>
            <person name="Barry K."/>
            <person name="Labutti K."/>
            <person name="Kuo R."/>
            <person name="Ohm R.A."/>
            <person name="Bhattacharya S.S."/>
            <person name="Shirouzu T."/>
            <person name="Yoshinaga Y."/>
            <person name="Martin F.M."/>
            <person name="Grigoriev I.V."/>
            <person name="Hibbett D.S."/>
        </authorList>
    </citation>
    <scope>NUCLEOTIDE SEQUENCE [LARGE SCALE GENOMIC DNA]</scope>
    <source>
        <strain evidence="2 3">CBS 109695</strain>
    </source>
</reference>
<protein>
    <submittedName>
        <fullName evidence="2">Glycoside hydrolase family 76 protein</fullName>
    </submittedName>
</protein>
<dbReference type="InterPro" id="IPR008928">
    <property type="entry name" value="6-hairpin_glycosidase_sf"/>
</dbReference>
<dbReference type="GO" id="GO:0005975">
    <property type="term" value="P:carbohydrate metabolic process"/>
    <property type="evidence" value="ECO:0007669"/>
    <property type="project" value="InterPro"/>
</dbReference>
<evidence type="ECO:0000256" key="1">
    <source>
        <dbReference type="SAM" id="SignalP"/>
    </source>
</evidence>